<dbReference type="Proteomes" id="UP001235840">
    <property type="component" value="Unassembled WGS sequence"/>
</dbReference>
<dbReference type="PANTHER" id="PTHR10799">
    <property type="entry name" value="SNF2/RAD54 HELICASE FAMILY"/>
    <property type="match status" value="1"/>
</dbReference>
<feature type="domain" description="SWIM-type" evidence="3">
    <location>
        <begin position="60"/>
        <end position="98"/>
    </location>
</feature>
<keyword evidence="1" id="KW-0378">Hydrolase</keyword>
<dbReference type="Gene3D" id="3.40.50.300">
    <property type="entry name" value="P-loop containing nucleotide triphosphate hydrolases"/>
    <property type="match status" value="1"/>
</dbReference>
<comment type="caution">
    <text evidence="6">The sequence shown here is derived from an EMBL/GenBank/DDBJ whole genome shotgun (WGS) entry which is preliminary data.</text>
</comment>
<dbReference type="Pfam" id="PF08455">
    <property type="entry name" value="SNF2_assoc"/>
    <property type="match status" value="1"/>
</dbReference>
<keyword evidence="6" id="KW-0067">ATP-binding</keyword>
<name>A0ABT9VVG1_9BACI</name>
<keyword evidence="2" id="KW-0862">Zinc</keyword>
<dbReference type="PROSITE" id="PS51192">
    <property type="entry name" value="HELICASE_ATP_BIND_1"/>
    <property type="match status" value="1"/>
</dbReference>
<dbReference type="CDD" id="cd18793">
    <property type="entry name" value="SF2_C_SNF"/>
    <property type="match status" value="1"/>
</dbReference>
<sequence>MFKIDLEAIHPIEIENMCTNARTYKRGESYFFNENVKQIKFHQAERKATAIVEGEESYRSTILFNTLGEVKKYSCTCEAYGTYPGACKHIAATMLEIYERYSHQAFQQKGQEPAHPMIESFKESFRAQPKVIKETKERLHIHFELNFQESPYQRIVEQVEIRIKAGIHRPYFVKNLDDFLYALDQELTYPLTPKFEFDPDDHFVEEQDLYILQQFLKLQGIKRTSYNGRRMFFEEEPKDDRFIVPDVLFPEVLTLLESASHVSYKNKFDRTLPLLITELEKHDITFDIEPSTEGKTVYLKLANIAEYTFFLKEHRVVLYGEHLIRLNEEQAHIMEMLFAEAESEEYMAKLSHPQLEEFCSYVLPKLEQVGRVQMKEEVTSLIQQYPLKARLELDLNGGLLTGQLFFQYGEESWNPLSVVAMEPRETVLRRDLEKEETLLALMSQTAFIEEDDVYVAEGEEQMIEVLFEDLLQIGKYADIYSTVAVQRMMTIIEVPPSIHLSTNDQMNWLDLSFSIEGIPEEDVDSVLNAIRQNRRVYRLSTGSFVHLENDVFQGVKEALRQLAPEKGNVSRRMSVPLYKAVALEEVAAQRFKLSESLKQLIEQLRQPETIEYEVPKKVQAELRPYQQTGFRWLRALSQFGLGGILADDMGLGKTLQAITFLQSLYEEKPSLRALVLAPASLLYNWKKELERFAPSLQTCVIAGTKIEREQLMQDHQRAQVWITSYPLIQRDEVMFEGEVFDALILDEAQATKNEASKTTKAVRSLRASSIFALSGTPVENRLEELYSIFQTIMPGLLGSKKSFRGLERQEIAKRVRPFILRRMKKEVLQELPDKIEQVQYTDLTDEQKMLYLAQVKSLAKEVDQAAAENRFQERRMHILAGLTKLRQICCHPQLILPDESYASGKFERLLELVQEGLDADHRIVIFSQFTSMLSLIRREFDEQGLPYHYLDGSTPSEQRVELAERFNNGEHSLFLVSMKAGGTGLNLTGGDTVILFDTWWNPAVEQQAADRVYRYGQKKTVQVVKLITTGTIEEKMLALHEKKKALVEEIIQPGEQSLSSLKLEDIKELLKV</sequence>
<dbReference type="PROSITE" id="PS50966">
    <property type="entry name" value="ZF_SWIM"/>
    <property type="match status" value="1"/>
</dbReference>
<keyword evidence="6" id="KW-0347">Helicase</keyword>
<evidence type="ECO:0000256" key="1">
    <source>
        <dbReference type="ARBA" id="ARBA00022801"/>
    </source>
</evidence>
<dbReference type="SUPFAM" id="SSF52540">
    <property type="entry name" value="P-loop containing nucleoside triphosphate hydrolases"/>
    <property type="match status" value="2"/>
</dbReference>
<reference evidence="6 7" key="1">
    <citation type="submission" date="2023-07" db="EMBL/GenBank/DDBJ databases">
        <title>Genomic Encyclopedia of Type Strains, Phase IV (KMG-IV): sequencing the most valuable type-strain genomes for metagenomic binning, comparative biology and taxonomic classification.</title>
        <authorList>
            <person name="Goeker M."/>
        </authorList>
    </citation>
    <scope>NUCLEOTIDE SEQUENCE [LARGE SCALE GENOMIC DNA]</scope>
    <source>
        <strain evidence="6 7">DSM 12751</strain>
    </source>
</reference>
<dbReference type="PROSITE" id="PS51194">
    <property type="entry name" value="HELICASE_CTER"/>
    <property type="match status" value="1"/>
</dbReference>
<dbReference type="InterPro" id="IPR000330">
    <property type="entry name" value="SNF2_N"/>
</dbReference>
<evidence type="ECO:0000313" key="7">
    <source>
        <dbReference type="Proteomes" id="UP001235840"/>
    </source>
</evidence>
<dbReference type="InterPro" id="IPR001650">
    <property type="entry name" value="Helicase_C-like"/>
</dbReference>
<dbReference type="InterPro" id="IPR014001">
    <property type="entry name" value="Helicase_ATP-bd"/>
</dbReference>
<feature type="domain" description="Helicase C-terminal" evidence="5">
    <location>
        <begin position="905"/>
        <end position="1069"/>
    </location>
</feature>
<gene>
    <name evidence="6" type="ORF">J2S11_000871</name>
</gene>
<dbReference type="EMBL" id="JAUSTY010000003">
    <property type="protein sequence ID" value="MDQ0164971.1"/>
    <property type="molecule type" value="Genomic_DNA"/>
</dbReference>
<dbReference type="Pfam" id="PF00271">
    <property type="entry name" value="Helicase_C"/>
    <property type="match status" value="1"/>
</dbReference>
<accession>A0ABT9VVG1</accession>
<dbReference type="Gene3D" id="3.40.50.10810">
    <property type="entry name" value="Tandem AAA-ATPase domain"/>
    <property type="match status" value="1"/>
</dbReference>
<evidence type="ECO:0000256" key="2">
    <source>
        <dbReference type="PROSITE-ProRule" id="PRU00325"/>
    </source>
</evidence>
<dbReference type="InterPro" id="IPR049730">
    <property type="entry name" value="SNF2/RAD54-like_C"/>
</dbReference>
<dbReference type="InterPro" id="IPR007527">
    <property type="entry name" value="Znf_SWIM"/>
</dbReference>
<dbReference type="InterPro" id="IPR027417">
    <property type="entry name" value="P-loop_NTPase"/>
</dbReference>
<keyword evidence="2" id="KW-0863">Zinc-finger</keyword>
<keyword evidence="7" id="KW-1185">Reference proteome</keyword>
<evidence type="ECO:0000259" key="4">
    <source>
        <dbReference type="PROSITE" id="PS51192"/>
    </source>
</evidence>
<dbReference type="GO" id="GO:0004386">
    <property type="term" value="F:helicase activity"/>
    <property type="evidence" value="ECO:0007669"/>
    <property type="project" value="UniProtKB-KW"/>
</dbReference>
<evidence type="ECO:0000313" key="6">
    <source>
        <dbReference type="EMBL" id="MDQ0164971.1"/>
    </source>
</evidence>
<dbReference type="InterPro" id="IPR013663">
    <property type="entry name" value="Helicase_SWF/SNF/SWI_bac"/>
</dbReference>
<dbReference type="Pfam" id="PF00176">
    <property type="entry name" value="SNF2-rel_dom"/>
    <property type="match status" value="1"/>
</dbReference>
<dbReference type="SMART" id="SM00490">
    <property type="entry name" value="HELICc"/>
    <property type="match status" value="1"/>
</dbReference>
<keyword evidence="6" id="KW-0547">Nucleotide-binding</keyword>
<feature type="domain" description="Helicase ATP-binding" evidence="4">
    <location>
        <begin position="634"/>
        <end position="795"/>
    </location>
</feature>
<organism evidence="6 7">
    <name type="scientific">Caldalkalibacillus horti</name>
    <dbReference type="NCBI Taxonomy" id="77523"/>
    <lineage>
        <taxon>Bacteria</taxon>
        <taxon>Bacillati</taxon>
        <taxon>Bacillota</taxon>
        <taxon>Bacilli</taxon>
        <taxon>Bacillales</taxon>
        <taxon>Bacillaceae</taxon>
        <taxon>Caldalkalibacillus</taxon>
    </lineage>
</organism>
<evidence type="ECO:0000259" key="3">
    <source>
        <dbReference type="PROSITE" id="PS50966"/>
    </source>
</evidence>
<dbReference type="InterPro" id="IPR038718">
    <property type="entry name" value="SNF2-like_sf"/>
</dbReference>
<dbReference type="SMART" id="SM00487">
    <property type="entry name" value="DEXDc"/>
    <property type="match status" value="1"/>
</dbReference>
<keyword evidence="2" id="KW-0479">Metal-binding</keyword>
<evidence type="ECO:0000259" key="5">
    <source>
        <dbReference type="PROSITE" id="PS51194"/>
    </source>
</evidence>
<protein>
    <submittedName>
        <fullName evidence="6">Superfamily II DNA or RNA helicase/L-rhamnose mutarotase</fullName>
    </submittedName>
</protein>
<dbReference type="RefSeq" id="WP_307391377.1">
    <property type="nucleotide sequence ID" value="NZ_BAAADK010000010.1"/>
</dbReference>
<proteinExistence type="predicted"/>